<evidence type="ECO:0000256" key="4">
    <source>
        <dbReference type="PROSITE-ProRule" id="PRU00169"/>
    </source>
</evidence>
<dbReference type="PROSITE" id="PS01124">
    <property type="entry name" value="HTH_ARAC_FAMILY_2"/>
    <property type="match status" value="1"/>
</dbReference>
<dbReference type="RefSeq" id="WP_279652210.1">
    <property type="nucleotide sequence ID" value="NZ_CP122539.1"/>
</dbReference>
<dbReference type="Pfam" id="PF12833">
    <property type="entry name" value="HTH_18"/>
    <property type="match status" value="1"/>
</dbReference>
<proteinExistence type="predicted"/>
<dbReference type="CDD" id="cd17574">
    <property type="entry name" value="REC_OmpR"/>
    <property type="match status" value="1"/>
</dbReference>
<dbReference type="SUPFAM" id="SSF52172">
    <property type="entry name" value="CheY-like"/>
    <property type="match status" value="1"/>
</dbReference>
<dbReference type="Gene3D" id="1.10.10.60">
    <property type="entry name" value="Homeodomain-like"/>
    <property type="match status" value="2"/>
</dbReference>
<dbReference type="Proteomes" id="UP001232001">
    <property type="component" value="Chromosome"/>
</dbReference>
<dbReference type="InterPro" id="IPR052048">
    <property type="entry name" value="ST_Response_Regulator"/>
</dbReference>
<accession>A0ABY8L4J0</accession>
<evidence type="ECO:0000259" key="5">
    <source>
        <dbReference type="PROSITE" id="PS01124"/>
    </source>
</evidence>
<dbReference type="SMART" id="SM00448">
    <property type="entry name" value="REC"/>
    <property type="match status" value="1"/>
</dbReference>
<evidence type="ECO:0000256" key="3">
    <source>
        <dbReference type="ARBA" id="ARBA00023163"/>
    </source>
</evidence>
<keyword evidence="3" id="KW-0804">Transcription</keyword>
<feature type="modified residue" description="4-aspartylphosphate" evidence="4">
    <location>
        <position position="30"/>
    </location>
</feature>
<keyword evidence="8" id="KW-1185">Reference proteome</keyword>
<gene>
    <name evidence="7" type="ORF">P8625_04030</name>
</gene>
<feature type="domain" description="Response regulatory" evidence="6">
    <location>
        <begin position="1"/>
        <end position="95"/>
    </location>
</feature>
<evidence type="ECO:0000313" key="7">
    <source>
        <dbReference type="EMBL" id="WGH76342.1"/>
    </source>
</evidence>
<keyword evidence="4" id="KW-0597">Phosphoprotein</keyword>
<dbReference type="InterPro" id="IPR018062">
    <property type="entry name" value="HTH_AraC-typ_CS"/>
</dbReference>
<dbReference type="SMART" id="SM00342">
    <property type="entry name" value="HTH_ARAC"/>
    <property type="match status" value="1"/>
</dbReference>
<feature type="domain" description="HTH araC/xylS-type" evidence="5">
    <location>
        <begin position="123"/>
        <end position="223"/>
    </location>
</feature>
<dbReference type="InterPro" id="IPR001789">
    <property type="entry name" value="Sig_transdc_resp-reg_receiver"/>
</dbReference>
<evidence type="ECO:0000256" key="1">
    <source>
        <dbReference type="ARBA" id="ARBA00023015"/>
    </source>
</evidence>
<protein>
    <submittedName>
        <fullName evidence="7">Response regulator</fullName>
    </submittedName>
</protein>
<keyword evidence="1" id="KW-0805">Transcription regulation</keyword>
<dbReference type="PANTHER" id="PTHR43228">
    <property type="entry name" value="TWO-COMPONENT RESPONSE REGULATOR"/>
    <property type="match status" value="1"/>
</dbReference>
<evidence type="ECO:0000313" key="8">
    <source>
        <dbReference type="Proteomes" id="UP001232001"/>
    </source>
</evidence>
<evidence type="ECO:0000256" key="2">
    <source>
        <dbReference type="ARBA" id="ARBA00023125"/>
    </source>
</evidence>
<sequence>MHAYTCFEAENGKEALDILSKKETDIVITDYMMPVMNGLAFIEKIREKEINIPILMLTARSDSKSKLQVLRLGIDDYMNKPFEKEELLIRIQNALKNNATRTAFIKLNTIDKKELHQNTSWIKNVKDFIYQECSNTNMTQEDVASHFNTSRSSLIRKIKAKTGLTPNQFITEVKLQKAHYLAEQDPTILLKTLALEVGYLYPTYFSKIYTQRFGIPPVYKNKKRVN</sequence>
<dbReference type="Gene3D" id="3.40.50.2300">
    <property type="match status" value="1"/>
</dbReference>
<dbReference type="InterPro" id="IPR011006">
    <property type="entry name" value="CheY-like_superfamily"/>
</dbReference>
<name>A0ABY8L4J0_9FLAO</name>
<dbReference type="PROSITE" id="PS50110">
    <property type="entry name" value="RESPONSE_REGULATORY"/>
    <property type="match status" value="1"/>
</dbReference>
<dbReference type="PROSITE" id="PS00041">
    <property type="entry name" value="HTH_ARAC_FAMILY_1"/>
    <property type="match status" value="1"/>
</dbReference>
<reference evidence="7 8" key="1">
    <citation type="submission" date="2023-04" db="EMBL/GenBank/DDBJ databases">
        <title>Tenacibaculum tangerinum sp. nov., isolated from sea tidal flat of South Korea.</title>
        <authorList>
            <person name="Lee S.H."/>
            <person name="Kim J.-J."/>
        </authorList>
    </citation>
    <scope>NUCLEOTIDE SEQUENCE [LARGE SCALE GENOMIC DNA]</scope>
    <source>
        <strain evidence="7 8">GRR-S3-23</strain>
    </source>
</reference>
<keyword evidence="2" id="KW-0238">DNA-binding</keyword>
<dbReference type="Pfam" id="PF00072">
    <property type="entry name" value="Response_reg"/>
    <property type="match status" value="1"/>
</dbReference>
<dbReference type="InterPro" id="IPR018060">
    <property type="entry name" value="HTH_AraC"/>
</dbReference>
<evidence type="ECO:0000259" key="6">
    <source>
        <dbReference type="PROSITE" id="PS50110"/>
    </source>
</evidence>
<organism evidence="7 8">
    <name type="scientific">Tenacibaculum tangerinum</name>
    <dbReference type="NCBI Taxonomy" id="3038772"/>
    <lineage>
        <taxon>Bacteria</taxon>
        <taxon>Pseudomonadati</taxon>
        <taxon>Bacteroidota</taxon>
        <taxon>Flavobacteriia</taxon>
        <taxon>Flavobacteriales</taxon>
        <taxon>Flavobacteriaceae</taxon>
        <taxon>Tenacibaculum</taxon>
    </lineage>
</organism>
<dbReference type="PANTHER" id="PTHR43228:SF1">
    <property type="entry name" value="TWO-COMPONENT RESPONSE REGULATOR ARR22"/>
    <property type="match status" value="1"/>
</dbReference>
<dbReference type="EMBL" id="CP122539">
    <property type="protein sequence ID" value="WGH76342.1"/>
    <property type="molecule type" value="Genomic_DNA"/>
</dbReference>